<dbReference type="AlphaFoldDB" id="A0A7J8AMZ4"/>
<evidence type="ECO:0000313" key="2">
    <source>
        <dbReference type="EMBL" id="KAF6387470.1"/>
    </source>
</evidence>
<sequence>MIWSSTGAPGWQLGWWWGLWPVPWVEATARRWRVLVGPATKLLQKSPVPPSGLDTRSDCHTSEVHISCQLKKLERSCKIRIPHFSFQGGQLSYQPRVVGVTSTQLGGVVRRKLSMQTAQLCTLLLTVAQPNNLAAQLRGSTAMKQCGC</sequence>
<gene>
    <name evidence="2" type="ORF">mMyoMyo1_007966</name>
</gene>
<proteinExistence type="predicted"/>
<feature type="chain" id="PRO_5029792921" evidence="1">
    <location>
        <begin position="28"/>
        <end position="148"/>
    </location>
</feature>
<reference evidence="2 3" key="1">
    <citation type="journal article" date="2020" name="Nature">
        <title>Six reference-quality genomes reveal evolution of bat adaptations.</title>
        <authorList>
            <person name="Jebb D."/>
            <person name="Huang Z."/>
            <person name="Pippel M."/>
            <person name="Hughes G.M."/>
            <person name="Lavrichenko K."/>
            <person name="Devanna P."/>
            <person name="Winkler S."/>
            <person name="Jermiin L.S."/>
            <person name="Skirmuntt E.C."/>
            <person name="Katzourakis A."/>
            <person name="Burkitt-Gray L."/>
            <person name="Ray D.A."/>
            <person name="Sullivan K.A.M."/>
            <person name="Roscito J.G."/>
            <person name="Kirilenko B.M."/>
            <person name="Davalos L.M."/>
            <person name="Corthals A.P."/>
            <person name="Power M.L."/>
            <person name="Jones G."/>
            <person name="Ransome R.D."/>
            <person name="Dechmann D.K.N."/>
            <person name="Locatelli A.G."/>
            <person name="Puechmaille S.J."/>
            <person name="Fedrigo O."/>
            <person name="Jarvis E.D."/>
            <person name="Hiller M."/>
            <person name="Vernes S.C."/>
            <person name="Myers E.W."/>
            <person name="Teeling E.C."/>
        </authorList>
    </citation>
    <scope>NUCLEOTIDE SEQUENCE [LARGE SCALE GENOMIC DNA]</scope>
    <source>
        <strain evidence="2">MMyoMyo1</strain>
        <tissue evidence="2">Flight muscle</tissue>
    </source>
</reference>
<evidence type="ECO:0000256" key="1">
    <source>
        <dbReference type="SAM" id="SignalP"/>
    </source>
</evidence>
<evidence type="ECO:0000313" key="3">
    <source>
        <dbReference type="Proteomes" id="UP000527355"/>
    </source>
</evidence>
<accession>A0A7J8AMZ4</accession>
<protein>
    <submittedName>
        <fullName evidence="2">Uncharacterized protein</fullName>
    </submittedName>
</protein>
<organism evidence="2 3">
    <name type="scientific">Myotis myotis</name>
    <name type="common">Greater mouse-eared bat</name>
    <name type="synonym">Vespertilio myotis</name>
    <dbReference type="NCBI Taxonomy" id="51298"/>
    <lineage>
        <taxon>Eukaryota</taxon>
        <taxon>Metazoa</taxon>
        <taxon>Chordata</taxon>
        <taxon>Craniata</taxon>
        <taxon>Vertebrata</taxon>
        <taxon>Euteleostomi</taxon>
        <taxon>Mammalia</taxon>
        <taxon>Eutheria</taxon>
        <taxon>Laurasiatheria</taxon>
        <taxon>Chiroptera</taxon>
        <taxon>Yangochiroptera</taxon>
        <taxon>Vespertilionidae</taxon>
        <taxon>Myotis</taxon>
    </lineage>
</organism>
<comment type="caution">
    <text evidence="2">The sequence shown here is derived from an EMBL/GenBank/DDBJ whole genome shotgun (WGS) entry which is preliminary data.</text>
</comment>
<name>A0A7J8AMZ4_MYOMY</name>
<dbReference type="Proteomes" id="UP000527355">
    <property type="component" value="Unassembled WGS sequence"/>
</dbReference>
<feature type="signal peptide" evidence="1">
    <location>
        <begin position="1"/>
        <end position="27"/>
    </location>
</feature>
<keyword evidence="1" id="KW-0732">Signal</keyword>
<keyword evidence="3" id="KW-1185">Reference proteome</keyword>
<dbReference type="EMBL" id="JABWUV010000001">
    <property type="protein sequence ID" value="KAF6387470.1"/>
    <property type="molecule type" value="Genomic_DNA"/>
</dbReference>